<evidence type="ECO:0000313" key="6">
    <source>
        <dbReference type="EMBL" id="TMV15283.1"/>
    </source>
</evidence>
<dbReference type="Proteomes" id="UP001191082">
    <property type="component" value="Unassembled WGS sequence"/>
</dbReference>
<evidence type="ECO:0000259" key="5">
    <source>
        <dbReference type="Pfam" id="PF13505"/>
    </source>
</evidence>
<dbReference type="SUPFAM" id="SSF103515">
    <property type="entry name" value="Autotransporter"/>
    <property type="match status" value="1"/>
</dbReference>
<dbReference type="InterPro" id="IPR006315">
    <property type="entry name" value="OM_autotransptr_brl_dom"/>
</dbReference>
<dbReference type="RefSeq" id="WP_138862631.1">
    <property type="nucleotide sequence ID" value="NZ_VCPC01000001.1"/>
</dbReference>
<comment type="caution">
    <text evidence="6">The sequence shown here is derived from an EMBL/GenBank/DDBJ whole genome shotgun (WGS) entry which is preliminary data.</text>
</comment>
<name>A0ABY2XFM2_9RHOB</name>
<dbReference type="NCBIfam" id="TIGR01414">
    <property type="entry name" value="autotrans_barl"/>
    <property type="match status" value="1"/>
</dbReference>
<dbReference type="InterPro" id="IPR027385">
    <property type="entry name" value="Beta-barrel_OMP"/>
</dbReference>
<comment type="subcellular location">
    <subcellularLocation>
        <location evidence="1">Membrane</location>
    </subcellularLocation>
</comment>
<feature type="signal peptide" evidence="4">
    <location>
        <begin position="1"/>
        <end position="21"/>
    </location>
</feature>
<feature type="domain" description="Outer membrane protein beta-barrel" evidence="5">
    <location>
        <begin position="36"/>
        <end position="206"/>
    </location>
</feature>
<dbReference type="Pfam" id="PF13505">
    <property type="entry name" value="OMP_b-brl"/>
    <property type="match status" value="1"/>
</dbReference>
<dbReference type="InterPro" id="IPR051692">
    <property type="entry name" value="OMP-like"/>
</dbReference>
<organism evidence="6 7">
    <name type="scientific">Arenibacterium halophilum</name>
    <dbReference type="NCBI Taxonomy" id="2583821"/>
    <lineage>
        <taxon>Bacteria</taxon>
        <taxon>Pseudomonadati</taxon>
        <taxon>Pseudomonadota</taxon>
        <taxon>Alphaproteobacteria</taxon>
        <taxon>Rhodobacterales</taxon>
        <taxon>Paracoccaceae</taxon>
        <taxon>Arenibacterium</taxon>
    </lineage>
</organism>
<dbReference type="InterPro" id="IPR036709">
    <property type="entry name" value="Autotransporte_beta_dom_sf"/>
</dbReference>
<keyword evidence="2 4" id="KW-0732">Signal</keyword>
<gene>
    <name evidence="6" type="ORF">FGK64_04795</name>
</gene>
<accession>A0ABY2XFM2</accession>
<reference evidence="6 7" key="1">
    <citation type="submission" date="2019-05" db="EMBL/GenBank/DDBJ databases">
        <title>Marivita sp. nov. isolated from sea sediment.</title>
        <authorList>
            <person name="Kim W."/>
        </authorList>
    </citation>
    <scope>NUCLEOTIDE SEQUENCE [LARGE SCALE GENOMIC DNA]</scope>
    <source>
        <strain evidence="6 7">CAU 1492</strain>
    </source>
</reference>
<evidence type="ECO:0000256" key="1">
    <source>
        <dbReference type="ARBA" id="ARBA00004370"/>
    </source>
</evidence>
<feature type="chain" id="PRO_5045227883" evidence="4">
    <location>
        <begin position="22"/>
        <end position="206"/>
    </location>
</feature>
<dbReference type="EMBL" id="VCPC01000001">
    <property type="protein sequence ID" value="TMV15283.1"/>
    <property type="molecule type" value="Genomic_DNA"/>
</dbReference>
<proteinExistence type="predicted"/>
<dbReference type="PANTHER" id="PTHR34001">
    <property type="entry name" value="BLL7405 PROTEIN"/>
    <property type="match status" value="1"/>
</dbReference>
<evidence type="ECO:0000256" key="4">
    <source>
        <dbReference type="SAM" id="SignalP"/>
    </source>
</evidence>
<dbReference type="PANTHER" id="PTHR34001:SF3">
    <property type="entry name" value="BLL7405 PROTEIN"/>
    <property type="match status" value="1"/>
</dbReference>
<keyword evidence="7" id="KW-1185">Reference proteome</keyword>
<evidence type="ECO:0000256" key="3">
    <source>
        <dbReference type="ARBA" id="ARBA00023136"/>
    </source>
</evidence>
<protein>
    <submittedName>
        <fullName evidence="6">Porin family protein</fullName>
    </submittedName>
</protein>
<evidence type="ECO:0000313" key="7">
    <source>
        <dbReference type="Proteomes" id="UP001191082"/>
    </source>
</evidence>
<sequence length="206" mass="21699">MIRTVTIALLCTTAAAGAAYAGSNDPAPADPVVYTPAPAPASPFWEGGYIGGQVGYAYGEFDLGGSFDNDSVIGGLTAGYLWNLGNDWYAGPEFQYDWADVSVTDPNTGNTATFNEMARLKAVVGKAMGNGFLYGTLGYAYADFDGVGTFFNGSGDSYLVGVGYDHRVSDNWTVGGEYMYHAFDGIGTAGGDVDVNTLHLKATYRF</sequence>
<dbReference type="Gene3D" id="2.40.128.130">
    <property type="entry name" value="Autotransporter beta-domain"/>
    <property type="match status" value="1"/>
</dbReference>
<evidence type="ECO:0000256" key="2">
    <source>
        <dbReference type="ARBA" id="ARBA00022729"/>
    </source>
</evidence>
<keyword evidence="3" id="KW-0472">Membrane</keyword>